<sequence>MSLDNTKLLDFLGEVDKELSRRIVVVAVGGTAMTLLKAKPSTIDVDFTIPGEFYDEFEKAKKIVNPGFRVDLFQDGAVFITMLSEDYLKKSKPIRTKLKNIQLRALNPVDIVITKIARLDERDEQDIESCIKKFKIKKSQIIKRAKAIGYSGNDEVFKGNLEIMLKKFFG</sequence>
<organism evidence="2 3">
    <name type="scientific">Candidatus Nitrosotenuis uzonensis</name>
    <dbReference type="NCBI Taxonomy" id="1407055"/>
    <lineage>
        <taxon>Archaea</taxon>
        <taxon>Nitrososphaerota</taxon>
        <taxon>Candidatus Nitrosotenuis</taxon>
    </lineage>
</organism>
<dbReference type="AlphaFoldDB" id="V6ARX5"/>
<proteinExistence type="predicted"/>
<protein>
    <recommendedName>
        <fullName evidence="1">DUF6036 domain-containing protein</fullName>
    </recommendedName>
</protein>
<evidence type="ECO:0000313" key="2">
    <source>
        <dbReference type="EMBL" id="CDI05158.1"/>
    </source>
</evidence>
<dbReference type="InterPro" id="IPR045792">
    <property type="entry name" value="DUF6036"/>
</dbReference>
<dbReference type="STRING" id="1407055.NITUZ_140233"/>
<dbReference type="EMBL" id="CBTY010000006">
    <property type="protein sequence ID" value="CDI05158.1"/>
    <property type="molecule type" value="Genomic_DNA"/>
</dbReference>
<dbReference type="OrthoDB" id="12126at2157"/>
<comment type="caution">
    <text evidence="2">The sequence shown here is derived from an EMBL/GenBank/DDBJ whole genome shotgun (WGS) entry which is preliminary data.</text>
</comment>
<keyword evidence="3" id="KW-1185">Reference proteome</keyword>
<dbReference type="RefSeq" id="WP_052370028.1">
    <property type="nucleotide sequence ID" value="NZ_CBTY010000006.1"/>
</dbReference>
<accession>V6ARX5</accession>
<feature type="domain" description="DUF6036" evidence="1">
    <location>
        <begin position="20"/>
        <end position="129"/>
    </location>
</feature>
<name>V6ARX5_9ARCH</name>
<gene>
    <name evidence="2" type="ORF">NITUZ_140233</name>
</gene>
<reference evidence="2 3" key="1">
    <citation type="journal article" date="2013" name="PLoS ONE">
        <title>Enrichment and Genome Sequence of the Group I.1a Ammonia-Oxidizing Archaeon ?Ca. Nitrosotenuis uzonensis? Representing a Clade Globally.</title>
        <authorList>
            <person name="Lebedeva E.V."/>
            <person name="Hatzenpichler R."/>
            <person name="Pelletier E."/>
            <person name="Schuster N."/>
            <person name="Hauzmayer S."/>
            <person name="Bulaev A."/>
            <person name="Grigor'eva N.V."/>
            <person name="Galushko A."/>
            <person name="Schmid M."/>
            <person name="Palatinszky M."/>
            <person name="Le Paslier D."/>
            <person name="Daims H."/>
            <person name="Wagner M."/>
        </authorList>
    </citation>
    <scope>NUCLEOTIDE SEQUENCE [LARGE SCALE GENOMIC DNA]</scope>
    <source>
        <strain evidence="2 3">N4</strain>
    </source>
</reference>
<evidence type="ECO:0000313" key="3">
    <source>
        <dbReference type="Proteomes" id="UP000018159"/>
    </source>
</evidence>
<dbReference type="Pfam" id="PF19502">
    <property type="entry name" value="DUF6036"/>
    <property type="match status" value="1"/>
</dbReference>
<evidence type="ECO:0000259" key="1">
    <source>
        <dbReference type="Pfam" id="PF19502"/>
    </source>
</evidence>
<dbReference type="Proteomes" id="UP000018159">
    <property type="component" value="Unassembled WGS sequence"/>
</dbReference>